<name>A0A4S8KLJ6_DENBC</name>
<evidence type="ECO:0000256" key="1">
    <source>
        <dbReference type="SAM" id="MobiDB-lite"/>
    </source>
</evidence>
<evidence type="ECO:0000313" key="4">
    <source>
        <dbReference type="Proteomes" id="UP000297245"/>
    </source>
</evidence>
<feature type="compositionally biased region" description="Polar residues" evidence="1">
    <location>
        <begin position="121"/>
        <end position="130"/>
    </location>
</feature>
<evidence type="ECO:0000256" key="2">
    <source>
        <dbReference type="SAM" id="Phobius"/>
    </source>
</evidence>
<keyword evidence="2" id="KW-0472">Membrane</keyword>
<keyword evidence="2" id="KW-1133">Transmembrane helix</keyword>
<feature type="transmembrane region" description="Helical" evidence="2">
    <location>
        <begin position="21"/>
        <end position="41"/>
    </location>
</feature>
<organism evidence="3 4">
    <name type="scientific">Dendrothele bispora (strain CBS 962.96)</name>
    <dbReference type="NCBI Taxonomy" id="1314807"/>
    <lineage>
        <taxon>Eukaryota</taxon>
        <taxon>Fungi</taxon>
        <taxon>Dikarya</taxon>
        <taxon>Basidiomycota</taxon>
        <taxon>Agaricomycotina</taxon>
        <taxon>Agaricomycetes</taxon>
        <taxon>Agaricomycetidae</taxon>
        <taxon>Agaricales</taxon>
        <taxon>Agaricales incertae sedis</taxon>
        <taxon>Dendrothele</taxon>
    </lineage>
</organism>
<dbReference type="AlphaFoldDB" id="A0A4S8KLJ6"/>
<reference evidence="3 4" key="1">
    <citation type="journal article" date="2019" name="Nat. Ecol. Evol.">
        <title>Megaphylogeny resolves global patterns of mushroom evolution.</title>
        <authorList>
            <person name="Varga T."/>
            <person name="Krizsan K."/>
            <person name="Foldi C."/>
            <person name="Dima B."/>
            <person name="Sanchez-Garcia M."/>
            <person name="Sanchez-Ramirez S."/>
            <person name="Szollosi G.J."/>
            <person name="Szarkandi J.G."/>
            <person name="Papp V."/>
            <person name="Albert L."/>
            <person name="Andreopoulos W."/>
            <person name="Angelini C."/>
            <person name="Antonin V."/>
            <person name="Barry K.W."/>
            <person name="Bougher N.L."/>
            <person name="Buchanan P."/>
            <person name="Buyck B."/>
            <person name="Bense V."/>
            <person name="Catcheside P."/>
            <person name="Chovatia M."/>
            <person name="Cooper J."/>
            <person name="Damon W."/>
            <person name="Desjardin D."/>
            <person name="Finy P."/>
            <person name="Geml J."/>
            <person name="Haridas S."/>
            <person name="Hughes K."/>
            <person name="Justo A."/>
            <person name="Karasinski D."/>
            <person name="Kautmanova I."/>
            <person name="Kiss B."/>
            <person name="Kocsube S."/>
            <person name="Kotiranta H."/>
            <person name="LaButti K.M."/>
            <person name="Lechner B.E."/>
            <person name="Liimatainen K."/>
            <person name="Lipzen A."/>
            <person name="Lukacs Z."/>
            <person name="Mihaltcheva S."/>
            <person name="Morgado L.N."/>
            <person name="Niskanen T."/>
            <person name="Noordeloos M.E."/>
            <person name="Ohm R.A."/>
            <person name="Ortiz-Santana B."/>
            <person name="Ovrebo C."/>
            <person name="Racz N."/>
            <person name="Riley R."/>
            <person name="Savchenko A."/>
            <person name="Shiryaev A."/>
            <person name="Soop K."/>
            <person name="Spirin V."/>
            <person name="Szebenyi C."/>
            <person name="Tomsovsky M."/>
            <person name="Tulloss R.E."/>
            <person name="Uehling J."/>
            <person name="Grigoriev I.V."/>
            <person name="Vagvolgyi C."/>
            <person name="Papp T."/>
            <person name="Martin F.M."/>
            <person name="Miettinen O."/>
            <person name="Hibbett D.S."/>
            <person name="Nagy L.G."/>
        </authorList>
    </citation>
    <scope>NUCLEOTIDE SEQUENCE [LARGE SCALE GENOMIC DNA]</scope>
    <source>
        <strain evidence="3 4">CBS 962.96</strain>
    </source>
</reference>
<keyword evidence="4" id="KW-1185">Reference proteome</keyword>
<protein>
    <submittedName>
        <fullName evidence="3">Uncharacterized protein</fullName>
    </submittedName>
</protein>
<dbReference type="Proteomes" id="UP000297245">
    <property type="component" value="Unassembled WGS sequence"/>
</dbReference>
<feature type="region of interest" description="Disordered" evidence="1">
    <location>
        <begin position="103"/>
        <end position="135"/>
    </location>
</feature>
<dbReference type="EMBL" id="ML180964">
    <property type="protein sequence ID" value="THU76353.1"/>
    <property type="molecule type" value="Genomic_DNA"/>
</dbReference>
<accession>A0A4S8KLJ6</accession>
<gene>
    <name evidence="3" type="ORF">K435DRAFT_879320</name>
</gene>
<evidence type="ECO:0000313" key="3">
    <source>
        <dbReference type="EMBL" id="THU76353.1"/>
    </source>
</evidence>
<sequence>MNVDQNAEIPNSTYSTTWLSSIRAQTVTLVNTILILILLYFEMDESVVLIGILQVFYWVYVRWRRGAQLQTAIGTVLMISLRGIRGNVFSPLFQLKQGNNTFERLPDRKPAGTFEDEPTTESEQPSSLTMLSDPLRTPIRPQTKAALQEEAVLFL</sequence>
<proteinExistence type="predicted"/>
<keyword evidence="2" id="KW-0812">Transmembrane</keyword>
<feature type="transmembrane region" description="Helical" evidence="2">
    <location>
        <begin position="47"/>
        <end position="63"/>
    </location>
</feature>